<protein>
    <recommendedName>
        <fullName evidence="4">PE family protein</fullName>
    </recommendedName>
</protein>
<dbReference type="EMBL" id="CP020809">
    <property type="protein sequence ID" value="ART68675.1"/>
    <property type="molecule type" value="Genomic_DNA"/>
</dbReference>
<keyword evidence="1" id="KW-0732">Signal</keyword>
<dbReference type="Proteomes" id="UP000195331">
    <property type="component" value="Chromosome"/>
</dbReference>
<feature type="chain" id="PRO_5038379911" description="PE family protein" evidence="1">
    <location>
        <begin position="21"/>
        <end position="302"/>
    </location>
</feature>
<evidence type="ECO:0008006" key="4">
    <source>
        <dbReference type="Google" id="ProtNLM"/>
    </source>
</evidence>
<accession>A0A1Y0C0N1</accession>
<dbReference type="AlphaFoldDB" id="A0A1Y0C0N1"/>
<evidence type="ECO:0000313" key="2">
    <source>
        <dbReference type="EMBL" id="ART68675.1"/>
    </source>
</evidence>
<keyword evidence="3" id="KW-1185">Reference proteome</keyword>
<organism evidence="2 3">
    <name type="scientific">Mycobacterium dioxanotrophicus</name>
    <dbReference type="NCBI Taxonomy" id="482462"/>
    <lineage>
        <taxon>Bacteria</taxon>
        <taxon>Bacillati</taxon>
        <taxon>Actinomycetota</taxon>
        <taxon>Actinomycetes</taxon>
        <taxon>Mycobacteriales</taxon>
        <taxon>Mycobacteriaceae</taxon>
        <taxon>Mycobacterium</taxon>
    </lineage>
</organism>
<evidence type="ECO:0000256" key="1">
    <source>
        <dbReference type="SAM" id="SignalP"/>
    </source>
</evidence>
<feature type="signal peptide" evidence="1">
    <location>
        <begin position="1"/>
        <end position="20"/>
    </location>
</feature>
<gene>
    <name evidence="2" type="ORF">BTO20_08850</name>
</gene>
<sequence length="302" mass="31108">MRSYLIAGAAAATATTIALTPVQVTPADIAVPAHPTSTQPQLTQAMVELLAAASRMTAAVPAPPKPAPVPGSGPTTGAAPALATPNAVVTPQNAASDFVTSAYQYIQSWVDWGVNYGVDIAYWLGGWGVPFAGLIGAQTDIFYYQLIRPISDSVVYNLIDPVLNAPLNLGVWANGIVDVGWSIAAAAWNTVVAEANYFLGWVLPPLPPLPPGLPFAATAQTTSLAATTPTQTLSTTLAGVGETLANAFKGLTEGVSLLNVADVKAKPAVDVTDTTGVTGELKNPVQTVVTDMRTPLPGLPTW</sequence>
<evidence type="ECO:0000313" key="3">
    <source>
        <dbReference type="Proteomes" id="UP000195331"/>
    </source>
</evidence>
<name>A0A1Y0C0N1_9MYCO</name>
<reference evidence="2 3" key="1">
    <citation type="submission" date="2017-04" db="EMBL/GenBank/DDBJ databases">
        <title>Whole Genome Sequence of 1,4-Dioxane Degrading Bacterium Mycobacterium dioxanotrophicus PH-06.</title>
        <authorList>
            <person name="He Y."/>
        </authorList>
    </citation>
    <scope>NUCLEOTIDE SEQUENCE [LARGE SCALE GENOMIC DNA]</scope>
    <source>
        <strain evidence="2 3">PH-06</strain>
    </source>
</reference>
<proteinExistence type="predicted"/>
<dbReference type="KEGG" id="mdx:BTO20_08850"/>